<evidence type="ECO:0000256" key="3">
    <source>
        <dbReference type="ARBA" id="ARBA00022692"/>
    </source>
</evidence>
<evidence type="ECO:0000256" key="5">
    <source>
        <dbReference type="ARBA" id="ARBA00022741"/>
    </source>
</evidence>
<keyword evidence="4" id="KW-0479">Metal-binding</keyword>
<dbReference type="GO" id="GO:0016020">
    <property type="term" value="C:membrane"/>
    <property type="evidence" value="ECO:0007669"/>
    <property type="project" value="UniProtKB-SubCell"/>
</dbReference>
<feature type="compositionally biased region" description="Polar residues" evidence="11">
    <location>
        <begin position="348"/>
        <end position="359"/>
    </location>
</feature>
<keyword evidence="8" id="KW-1278">Translocase</keyword>
<keyword evidence="3 12" id="KW-0812">Transmembrane</keyword>
<evidence type="ECO:0000256" key="8">
    <source>
        <dbReference type="ARBA" id="ARBA00022967"/>
    </source>
</evidence>
<feature type="transmembrane region" description="Helical" evidence="12">
    <location>
        <begin position="128"/>
        <end position="149"/>
    </location>
</feature>
<protein>
    <submittedName>
        <fullName evidence="13">Putative cation-transporting ATPase 13A3</fullName>
        <ecNumber evidence="13">3.6.1.15</ecNumber>
        <ecNumber evidence="13">3.6.1.3</ecNumber>
    </submittedName>
</protein>
<evidence type="ECO:0000256" key="4">
    <source>
        <dbReference type="ARBA" id="ARBA00022723"/>
    </source>
</evidence>
<keyword evidence="7" id="KW-0460">Magnesium</keyword>
<evidence type="ECO:0000313" key="13">
    <source>
        <dbReference type="EMBL" id="RNA36463.1"/>
    </source>
</evidence>
<dbReference type="SUPFAM" id="SSF56784">
    <property type="entry name" value="HAD-like"/>
    <property type="match status" value="1"/>
</dbReference>
<gene>
    <name evidence="13" type="ORF">BpHYR1_045058</name>
</gene>
<dbReference type="GO" id="GO:0015203">
    <property type="term" value="F:polyamine transmembrane transporter activity"/>
    <property type="evidence" value="ECO:0007669"/>
    <property type="project" value="TreeGrafter"/>
</dbReference>
<feature type="transmembrane region" description="Helical" evidence="12">
    <location>
        <begin position="206"/>
        <end position="227"/>
    </location>
</feature>
<dbReference type="GO" id="GO:0140358">
    <property type="term" value="F:P-type transmembrane transporter activity"/>
    <property type="evidence" value="ECO:0007669"/>
    <property type="project" value="InterPro"/>
</dbReference>
<comment type="subcellular location">
    <subcellularLocation>
        <location evidence="1">Membrane</location>
        <topology evidence="1">Multi-pass membrane protein</topology>
    </subcellularLocation>
</comment>
<feature type="region of interest" description="Disordered" evidence="11">
    <location>
        <begin position="323"/>
        <end position="359"/>
    </location>
</feature>
<dbReference type="EMBL" id="REGN01001180">
    <property type="protein sequence ID" value="RNA36463.1"/>
    <property type="molecule type" value="Genomic_DNA"/>
</dbReference>
<keyword evidence="13" id="KW-0378">Hydrolase</keyword>
<keyword evidence="5" id="KW-0547">Nucleotide-binding</keyword>
<evidence type="ECO:0000256" key="2">
    <source>
        <dbReference type="ARBA" id="ARBA00022553"/>
    </source>
</evidence>
<dbReference type="InterPro" id="IPR023298">
    <property type="entry name" value="ATPase_P-typ_TM_dom_sf"/>
</dbReference>
<evidence type="ECO:0000313" key="14">
    <source>
        <dbReference type="Proteomes" id="UP000276133"/>
    </source>
</evidence>
<dbReference type="STRING" id="10195.A0A3M7SL12"/>
<keyword evidence="14" id="KW-1185">Reference proteome</keyword>
<sequence>MCGDGANDCGALKAANSGISLSNAEASVASPFTSKNPNIECVPTTIREGRAALVTSFGVIKFICMYSLTQFVSVIILYTINAGITDFEFLYIDLFLVTIVAFFFSRTEAFPELYKKPPPNKLIAWRPILSLFGHMFLILGIQVFVFFYVKWQPWFEAYEDSDNKRDKNFASYENTAVFTVSMFQYLSEAVIFSKGAPYRRSIFSNYLFMAVLVILLIFSLILALAYIKPLYAFFTLLVIPDVKFRLILVGIAIAHFFISFIFESYIIDSDFLIDYDIKDELHKLEDESEYKCYPKKGSNKTPYQKIEIEIRKDAPYWPPITKSSDHDSNHIPNGKPNHIEVNEKPKNNRTISGTKNNSSEEFEMIAEKVTVVPLDNECEKLNVELTKI</sequence>
<feature type="compositionally biased region" description="Basic and acidic residues" evidence="11">
    <location>
        <begin position="337"/>
        <end position="346"/>
    </location>
</feature>
<dbReference type="InterPro" id="IPR006544">
    <property type="entry name" value="P-type_TPase_V"/>
</dbReference>
<dbReference type="GO" id="GO:0005524">
    <property type="term" value="F:ATP binding"/>
    <property type="evidence" value="ECO:0007669"/>
    <property type="project" value="UniProtKB-KW"/>
</dbReference>
<dbReference type="InterPro" id="IPR023214">
    <property type="entry name" value="HAD_sf"/>
</dbReference>
<dbReference type="PROSITE" id="PS01229">
    <property type="entry name" value="COF_2"/>
    <property type="match status" value="1"/>
</dbReference>
<dbReference type="AlphaFoldDB" id="A0A3M7SL12"/>
<dbReference type="Proteomes" id="UP000276133">
    <property type="component" value="Unassembled WGS sequence"/>
</dbReference>
<dbReference type="GO" id="GO:0006874">
    <property type="term" value="P:intracellular calcium ion homeostasis"/>
    <property type="evidence" value="ECO:0007669"/>
    <property type="project" value="TreeGrafter"/>
</dbReference>
<dbReference type="OrthoDB" id="48943at2759"/>
<dbReference type="PANTHER" id="PTHR45630:SF8">
    <property type="entry name" value="CATION-TRANSPORTING ATPASE"/>
    <property type="match status" value="1"/>
</dbReference>
<dbReference type="Gene3D" id="1.20.1110.10">
    <property type="entry name" value="Calcium-transporting ATPase, transmembrane domain"/>
    <property type="match status" value="1"/>
</dbReference>
<dbReference type="Gene3D" id="3.40.50.1000">
    <property type="entry name" value="HAD superfamily/HAD-like"/>
    <property type="match status" value="1"/>
</dbReference>
<organism evidence="13 14">
    <name type="scientific">Brachionus plicatilis</name>
    <name type="common">Marine rotifer</name>
    <name type="synonym">Brachionus muelleri</name>
    <dbReference type="NCBI Taxonomy" id="10195"/>
    <lineage>
        <taxon>Eukaryota</taxon>
        <taxon>Metazoa</taxon>
        <taxon>Spiralia</taxon>
        <taxon>Gnathifera</taxon>
        <taxon>Rotifera</taxon>
        <taxon>Eurotatoria</taxon>
        <taxon>Monogononta</taxon>
        <taxon>Pseudotrocha</taxon>
        <taxon>Ploima</taxon>
        <taxon>Brachionidae</taxon>
        <taxon>Brachionus</taxon>
    </lineage>
</organism>
<proteinExistence type="predicted"/>
<comment type="caution">
    <text evidence="13">The sequence shown here is derived from an EMBL/GenBank/DDBJ whole genome shotgun (WGS) entry which is preliminary data.</text>
</comment>
<dbReference type="InterPro" id="IPR036412">
    <property type="entry name" value="HAD-like_sf"/>
</dbReference>
<dbReference type="PANTHER" id="PTHR45630">
    <property type="entry name" value="CATION-TRANSPORTING ATPASE-RELATED"/>
    <property type="match status" value="1"/>
</dbReference>
<dbReference type="EC" id="3.6.1.3" evidence="13"/>
<feature type="transmembrane region" description="Helical" evidence="12">
    <location>
        <begin position="89"/>
        <end position="107"/>
    </location>
</feature>
<feature type="transmembrane region" description="Helical" evidence="12">
    <location>
        <begin position="169"/>
        <end position="186"/>
    </location>
</feature>
<evidence type="ECO:0000256" key="12">
    <source>
        <dbReference type="SAM" id="Phobius"/>
    </source>
</evidence>
<keyword evidence="10 12" id="KW-0472">Membrane</keyword>
<dbReference type="GO" id="GO:0017111">
    <property type="term" value="F:ribonucleoside triphosphate phosphatase activity"/>
    <property type="evidence" value="ECO:0007669"/>
    <property type="project" value="UniProtKB-EC"/>
</dbReference>
<evidence type="ECO:0000256" key="10">
    <source>
        <dbReference type="ARBA" id="ARBA00023136"/>
    </source>
</evidence>
<dbReference type="GO" id="GO:0046872">
    <property type="term" value="F:metal ion binding"/>
    <property type="evidence" value="ECO:0007669"/>
    <property type="project" value="UniProtKB-KW"/>
</dbReference>
<evidence type="ECO:0000256" key="9">
    <source>
        <dbReference type="ARBA" id="ARBA00022989"/>
    </source>
</evidence>
<accession>A0A3M7SL12</accession>
<evidence type="ECO:0000256" key="6">
    <source>
        <dbReference type="ARBA" id="ARBA00022840"/>
    </source>
</evidence>
<keyword evidence="2" id="KW-0597">Phosphoprotein</keyword>
<dbReference type="GO" id="GO:0019829">
    <property type="term" value="F:ATPase-coupled monoatomic cation transmembrane transporter activity"/>
    <property type="evidence" value="ECO:0007669"/>
    <property type="project" value="TreeGrafter"/>
</dbReference>
<evidence type="ECO:0000256" key="1">
    <source>
        <dbReference type="ARBA" id="ARBA00004141"/>
    </source>
</evidence>
<evidence type="ECO:0000256" key="11">
    <source>
        <dbReference type="SAM" id="MobiDB-lite"/>
    </source>
</evidence>
<name>A0A3M7SL12_BRAPC</name>
<keyword evidence="9 12" id="KW-1133">Transmembrane helix</keyword>
<feature type="transmembrane region" description="Helical" evidence="12">
    <location>
        <begin position="53"/>
        <end position="77"/>
    </location>
</feature>
<keyword evidence="6" id="KW-0067">ATP-binding</keyword>
<dbReference type="SUPFAM" id="SSF81665">
    <property type="entry name" value="Calcium ATPase, transmembrane domain M"/>
    <property type="match status" value="1"/>
</dbReference>
<dbReference type="EC" id="3.6.1.15" evidence="13"/>
<feature type="transmembrane region" description="Helical" evidence="12">
    <location>
        <begin position="247"/>
        <end position="267"/>
    </location>
</feature>
<evidence type="ECO:0000256" key="7">
    <source>
        <dbReference type="ARBA" id="ARBA00022842"/>
    </source>
</evidence>
<reference evidence="13 14" key="1">
    <citation type="journal article" date="2018" name="Sci. Rep.">
        <title>Genomic signatures of local adaptation to the degree of environmental predictability in rotifers.</title>
        <authorList>
            <person name="Franch-Gras L."/>
            <person name="Hahn C."/>
            <person name="Garcia-Roger E.M."/>
            <person name="Carmona M.J."/>
            <person name="Serra M."/>
            <person name="Gomez A."/>
        </authorList>
    </citation>
    <scope>NUCLEOTIDE SEQUENCE [LARGE SCALE GENOMIC DNA]</scope>
    <source>
        <strain evidence="13">HYR1</strain>
    </source>
</reference>